<comment type="subunit">
    <text evidence="14">Homotrimer; The trimer binds only one molecule of glutathione.</text>
</comment>
<evidence type="ECO:0000256" key="3">
    <source>
        <dbReference type="ARBA" id="ARBA00004477"/>
    </source>
</evidence>
<feature type="transmembrane region" description="Helical" evidence="17">
    <location>
        <begin position="144"/>
        <end position="163"/>
    </location>
</feature>
<comment type="subcellular location">
    <subcellularLocation>
        <location evidence="3">Endoplasmic reticulum membrane</location>
        <topology evidence="3">Multi-pass membrane protein</topology>
    </subcellularLocation>
    <subcellularLocation>
        <location evidence="2">Mitochondrion outer membrane</location>
    </subcellularLocation>
</comment>
<sequence length="167" mass="18972">MAAETGKGGAGLSEIQSEIFQAFATYVALLMLKMMVLSYFVISERILKGQFVVREDYEGFGDPQMSKEEIRRKTASRDLYIERIRRCHRNDLENIIPFVLVAVVYILFTNPTTESAILHIRIFAAARIFHTVAYLLPLPQPCRFLAFLVGSLATISMAIRVIYEGNF</sequence>
<accession>A0A2G8KCG8</accession>
<evidence type="ECO:0000256" key="7">
    <source>
        <dbReference type="ARBA" id="ARBA00022692"/>
    </source>
</evidence>
<dbReference type="OrthoDB" id="193139at2759"/>
<dbReference type="EC" id="2.5.1.18" evidence="5"/>
<protein>
    <recommendedName>
        <fullName evidence="15">Microsomal glutathione S-transferase 1</fullName>
        <ecNumber evidence="5">2.5.1.18</ecNumber>
    </recommendedName>
</protein>
<evidence type="ECO:0000256" key="14">
    <source>
        <dbReference type="ARBA" id="ARBA00038540"/>
    </source>
</evidence>
<keyword evidence="19" id="KW-1185">Reference proteome</keyword>
<dbReference type="SUPFAM" id="SSF161084">
    <property type="entry name" value="MAPEG domain-like"/>
    <property type="match status" value="1"/>
</dbReference>
<keyword evidence="12" id="KW-0496">Mitochondrion</keyword>
<dbReference type="PANTHER" id="PTHR10689:SF6">
    <property type="entry name" value="MICROSOMAL GLUTATHIONE S-TRANSFERASE 1"/>
    <property type="match status" value="1"/>
</dbReference>
<evidence type="ECO:0000256" key="1">
    <source>
        <dbReference type="ARBA" id="ARBA00003701"/>
    </source>
</evidence>
<reference evidence="18 19" key="1">
    <citation type="journal article" date="2017" name="PLoS Biol.">
        <title>The sea cucumber genome provides insights into morphological evolution and visceral regeneration.</title>
        <authorList>
            <person name="Zhang X."/>
            <person name="Sun L."/>
            <person name="Yuan J."/>
            <person name="Sun Y."/>
            <person name="Gao Y."/>
            <person name="Zhang L."/>
            <person name="Li S."/>
            <person name="Dai H."/>
            <person name="Hamel J.F."/>
            <person name="Liu C."/>
            <person name="Yu Y."/>
            <person name="Liu S."/>
            <person name="Lin W."/>
            <person name="Guo K."/>
            <person name="Jin S."/>
            <person name="Xu P."/>
            <person name="Storey K.B."/>
            <person name="Huan P."/>
            <person name="Zhang T."/>
            <person name="Zhou Y."/>
            <person name="Zhang J."/>
            <person name="Lin C."/>
            <person name="Li X."/>
            <person name="Xing L."/>
            <person name="Huo D."/>
            <person name="Sun M."/>
            <person name="Wang L."/>
            <person name="Mercier A."/>
            <person name="Li F."/>
            <person name="Yang H."/>
            <person name="Xiang J."/>
        </authorList>
    </citation>
    <scope>NUCLEOTIDE SEQUENCE [LARGE SCALE GENOMIC DNA]</scope>
    <source>
        <strain evidence="18">Shaxun</strain>
        <tissue evidence="18">Muscle</tissue>
    </source>
</reference>
<dbReference type="Proteomes" id="UP000230750">
    <property type="component" value="Unassembled WGS sequence"/>
</dbReference>
<keyword evidence="13 17" id="KW-0472">Membrane</keyword>
<dbReference type="GO" id="GO:0005741">
    <property type="term" value="C:mitochondrial outer membrane"/>
    <property type="evidence" value="ECO:0007669"/>
    <property type="project" value="UniProtKB-SubCell"/>
</dbReference>
<dbReference type="AlphaFoldDB" id="A0A2G8KCG8"/>
<evidence type="ECO:0000313" key="18">
    <source>
        <dbReference type="EMBL" id="PIK45665.1"/>
    </source>
</evidence>
<comment type="catalytic activity">
    <reaction evidence="16">
        <text>RX + glutathione = an S-substituted glutathione + a halide anion + H(+)</text>
        <dbReference type="Rhea" id="RHEA:16437"/>
        <dbReference type="ChEBI" id="CHEBI:15378"/>
        <dbReference type="ChEBI" id="CHEBI:16042"/>
        <dbReference type="ChEBI" id="CHEBI:17792"/>
        <dbReference type="ChEBI" id="CHEBI:57925"/>
        <dbReference type="ChEBI" id="CHEBI:90779"/>
        <dbReference type="EC" id="2.5.1.18"/>
    </reaction>
    <physiologicalReaction direction="left-to-right" evidence="16">
        <dbReference type="Rhea" id="RHEA:16438"/>
    </physiologicalReaction>
</comment>
<dbReference type="GO" id="GO:0004364">
    <property type="term" value="F:glutathione transferase activity"/>
    <property type="evidence" value="ECO:0007669"/>
    <property type="project" value="UniProtKB-EC"/>
</dbReference>
<comment type="similarity">
    <text evidence="4">Belongs to the MAPEG family.</text>
</comment>
<keyword evidence="11" id="KW-0007">Acetylation</keyword>
<evidence type="ECO:0000313" key="19">
    <source>
        <dbReference type="Proteomes" id="UP000230750"/>
    </source>
</evidence>
<organism evidence="18 19">
    <name type="scientific">Stichopus japonicus</name>
    <name type="common">Sea cucumber</name>
    <dbReference type="NCBI Taxonomy" id="307972"/>
    <lineage>
        <taxon>Eukaryota</taxon>
        <taxon>Metazoa</taxon>
        <taxon>Echinodermata</taxon>
        <taxon>Eleutherozoa</taxon>
        <taxon>Echinozoa</taxon>
        <taxon>Holothuroidea</taxon>
        <taxon>Aspidochirotacea</taxon>
        <taxon>Aspidochirotida</taxon>
        <taxon>Stichopodidae</taxon>
        <taxon>Apostichopus</taxon>
    </lineage>
</organism>
<evidence type="ECO:0000256" key="2">
    <source>
        <dbReference type="ARBA" id="ARBA00004294"/>
    </source>
</evidence>
<gene>
    <name evidence="18" type="ORF">BSL78_17462</name>
</gene>
<evidence type="ECO:0000256" key="17">
    <source>
        <dbReference type="SAM" id="Phobius"/>
    </source>
</evidence>
<dbReference type="GO" id="GO:0005789">
    <property type="term" value="C:endoplasmic reticulum membrane"/>
    <property type="evidence" value="ECO:0007669"/>
    <property type="project" value="UniProtKB-SubCell"/>
</dbReference>
<evidence type="ECO:0000256" key="8">
    <source>
        <dbReference type="ARBA" id="ARBA00022787"/>
    </source>
</evidence>
<keyword evidence="6 18" id="KW-0808">Transferase</keyword>
<evidence type="ECO:0000256" key="5">
    <source>
        <dbReference type="ARBA" id="ARBA00012452"/>
    </source>
</evidence>
<keyword evidence="9" id="KW-0256">Endoplasmic reticulum</keyword>
<evidence type="ECO:0000256" key="4">
    <source>
        <dbReference type="ARBA" id="ARBA00010459"/>
    </source>
</evidence>
<keyword evidence="10 17" id="KW-1133">Transmembrane helix</keyword>
<dbReference type="PANTHER" id="PTHR10689">
    <property type="entry name" value="MICROSOMAL GLUTATHIONE S-TRANSFERASE 1"/>
    <property type="match status" value="1"/>
</dbReference>
<feature type="transmembrane region" description="Helical" evidence="17">
    <location>
        <begin position="20"/>
        <end position="42"/>
    </location>
</feature>
<dbReference type="EMBL" id="MRZV01000696">
    <property type="protein sequence ID" value="PIK45665.1"/>
    <property type="molecule type" value="Genomic_DNA"/>
</dbReference>
<comment type="caution">
    <text evidence="18">The sequence shown here is derived from an EMBL/GenBank/DDBJ whole genome shotgun (WGS) entry which is preliminary data.</text>
</comment>
<dbReference type="InterPro" id="IPR040162">
    <property type="entry name" value="MGST1-like"/>
</dbReference>
<evidence type="ECO:0000256" key="12">
    <source>
        <dbReference type="ARBA" id="ARBA00023128"/>
    </source>
</evidence>
<dbReference type="InterPro" id="IPR001129">
    <property type="entry name" value="Membr-assoc_MAPEG"/>
</dbReference>
<evidence type="ECO:0000256" key="9">
    <source>
        <dbReference type="ARBA" id="ARBA00022824"/>
    </source>
</evidence>
<proteinExistence type="inferred from homology"/>
<evidence type="ECO:0000256" key="10">
    <source>
        <dbReference type="ARBA" id="ARBA00022989"/>
    </source>
</evidence>
<evidence type="ECO:0000256" key="13">
    <source>
        <dbReference type="ARBA" id="ARBA00023136"/>
    </source>
</evidence>
<keyword evidence="7 17" id="KW-0812">Transmembrane</keyword>
<name>A0A2G8KCG8_STIJA</name>
<feature type="transmembrane region" description="Helical" evidence="17">
    <location>
        <begin position="92"/>
        <end position="110"/>
    </location>
</feature>
<keyword evidence="8" id="KW-1000">Mitochondrion outer membrane</keyword>
<evidence type="ECO:0000256" key="6">
    <source>
        <dbReference type="ARBA" id="ARBA00022679"/>
    </source>
</evidence>
<dbReference type="FunFam" id="1.20.120.550:FF:000002">
    <property type="entry name" value="Microsomal glutathione S-transferase 1"/>
    <property type="match status" value="1"/>
</dbReference>
<dbReference type="Pfam" id="PF01124">
    <property type="entry name" value="MAPEG"/>
    <property type="match status" value="1"/>
</dbReference>
<evidence type="ECO:0000256" key="16">
    <source>
        <dbReference type="ARBA" id="ARBA00049385"/>
    </source>
</evidence>
<dbReference type="InterPro" id="IPR023352">
    <property type="entry name" value="MAPEG-like_dom_sf"/>
</dbReference>
<evidence type="ECO:0000256" key="11">
    <source>
        <dbReference type="ARBA" id="ARBA00022990"/>
    </source>
</evidence>
<dbReference type="STRING" id="307972.A0A2G8KCG8"/>
<comment type="function">
    <text evidence="1">Conjugation of reduced glutathione to a wide number of exogenous and endogenous hydrophobic electrophiles.</text>
</comment>
<evidence type="ECO:0000256" key="15">
    <source>
        <dbReference type="ARBA" id="ARBA00039397"/>
    </source>
</evidence>
<dbReference type="Gene3D" id="1.20.120.550">
    <property type="entry name" value="Membrane associated eicosanoid/glutathione metabolism-like domain"/>
    <property type="match status" value="1"/>
</dbReference>